<dbReference type="PANTHER" id="PTHR43391">
    <property type="entry name" value="RETINOL DEHYDROGENASE-RELATED"/>
    <property type="match status" value="1"/>
</dbReference>
<sequence length="270" mass="28660">MQLSDRTVAAVTGAGSGIGRALALNLAARGAALALADVNEDALNETALLARPFGGRVSLHMVDVSREAEVAEYAAAAVAAHGRVNLLINNAGVALGGTFEELSQDDLEWIMGINFWGGVYGCRHFLPHLRVAAPARIVNVSSVFGLIGPPEQTGYAASKFAVRGFSESLRHELRGSGVGLSVVHPGGIRTAIARRARPGSLTTRPRAELERGQADFERRLVTSPHRAAARILQGIEGDEGRILIGTDATVIDVLQRLFPARYMATLDRLI</sequence>
<dbReference type="PRINTS" id="PR00080">
    <property type="entry name" value="SDRFAMILY"/>
</dbReference>
<dbReference type="PROSITE" id="PS00061">
    <property type="entry name" value="ADH_SHORT"/>
    <property type="match status" value="1"/>
</dbReference>
<keyword evidence="2" id="KW-0560">Oxidoreductase</keyword>
<comment type="caution">
    <text evidence="5">The sequence shown here is derived from an EMBL/GenBank/DDBJ whole genome shotgun (WGS) entry which is preliminary data.</text>
</comment>
<evidence type="ECO:0000256" key="1">
    <source>
        <dbReference type="ARBA" id="ARBA00006484"/>
    </source>
</evidence>
<dbReference type="InterPro" id="IPR036291">
    <property type="entry name" value="NAD(P)-bd_dom_sf"/>
</dbReference>
<dbReference type="RefSeq" id="WP_184137921.1">
    <property type="nucleotide sequence ID" value="NZ_JACHFL010000026.1"/>
</dbReference>
<evidence type="ECO:0000259" key="4">
    <source>
        <dbReference type="SMART" id="SM00822"/>
    </source>
</evidence>
<evidence type="ECO:0000256" key="2">
    <source>
        <dbReference type="ARBA" id="ARBA00023002"/>
    </source>
</evidence>
<protein>
    <submittedName>
        <fullName evidence="5">NAD(P)-dependent dehydrogenase (Short-subunit alcohol dehydrogenase family)</fullName>
    </submittedName>
</protein>
<gene>
    <name evidence="5" type="ORF">HNQ08_005153</name>
</gene>
<dbReference type="AlphaFoldDB" id="A0A7W8JZE0"/>
<evidence type="ECO:0000313" key="5">
    <source>
        <dbReference type="EMBL" id="MBB5366027.1"/>
    </source>
</evidence>
<dbReference type="SUPFAM" id="SSF51735">
    <property type="entry name" value="NAD(P)-binding Rossmann-fold domains"/>
    <property type="match status" value="1"/>
</dbReference>
<dbReference type="PANTHER" id="PTHR43391:SF82">
    <property type="entry name" value="OXIDOREDUCTASE SADH-RELATED"/>
    <property type="match status" value="1"/>
</dbReference>
<proteinExistence type="inferred from homology"/>
<dbReference type="InterPro" id="IPR002347">
    <property type="entry name" value="SDR_fam"/>
</dbReference>
<dbReference type="Pfam" id="PF00106">
    <property type="entry name" value="adh_short"/>
    <property type="match status" value="1"/>
</dbReference>
<dbReference type="PRINTS" id="PR00081">
    <property type="entry name" value="GDHRDH"/>
</dbReference>
<organism evidence="5 6">
    <name type="scientific">Deinococcus humi</name>
    <dbReference type="NCBI Taxonomy" id="662880"/>
    <lineage>
        <taxon>Bacteria</taxon>
        <taxon>Thermotogati</taxon>
        <taxon>Deinococcota</taxon>
        <taxon>Deinococci</taxon>
        <taxon>Deinococcales</taxon>
        <taxon>Deinococcaceae</taxon>
        <taxon>Deinococcus</taxon>
    </lineage>
</organism>
<evidence type="ECO:0000313" key="6">
    <source>
        <dbReference type="Proteomes" id="UP000552709"/>
    </source>
</evidence>
<dbReference type="Proteomes" id="UP000552709">
    <property type="component" value="Unassembled WGS sequence"/>
</dbReference>
<feature type="domain" description="Ketoreductase" evidence="4">
    <location>
        <begin position="7"/>
        <end position="191"/>
    </location>
</feature>
<evidence type="ECO:0000256" key="3">
    <source>
        <dbReference type="RuleBase" id="RU000363"/>
    </source>
</evidence>
<accession>A0A7W8JZE0</accession>
<dbReference type="InterPro" id="IPR020904">
    <property type="entry name" value="Sc_DH/Rdtase_CS"/>
</dbReference>
<comment type="similarity">
    <text evidence="1 3">Belongs to the short-chain dehydrogenases/reductases (SDR) family.</text>
</comment>
<dbReference type="SMART" id="SM00822">
    <property type="entry name" value="PKS_KR"/>
    <property type="match status" value="1"/>
</dbReference>
<keyword evidence="6" id="KW-1185">Reference proteome</keyword>
<name>A0A7W8JZE0_9DEIO</name>
<reference evidence="5 6" key="1">
    <citation type="submission" date="2020-08" db="EMBL/GenBank/DDBJ databases">
        <title>Genomic Encyclopedia of Type Strains, Phase IV (KMG-IV): sequencing the most valuable type-strain genomes for metagenomic binning, comparative biology and taxonomic classification.</title>
        <authorList>
            <person name="Goeker M."/>
        </authorList>
    </citation>
    <scope>NUCLEOTIDE SEQUENCE [LARGE SCALE GENOMIC DNA]</scope>
    <source>
        <strain evidence="5 6">DSM 27939</strain>
    </source>
</reference>
<dbReference type="InterPro" id="IPR057326">
    <property type="entry name" value="KR_dom"/>
</dbReference>
<dbReference type="EMBL" id="JACHFL010000026">
    <property type="protein sequence ID" value="MBB5366027.1"/>
    <property type="molecule type" value="Genomic_DNA"/>
</dbReference>
<dbReference type="GO" id="GO:0016491">
    <property type="term" value="F:oxidoreductase activity"/>
    <property type="evidence" value="ECO:0007669"/>
    <property type="project" value="UniProtKB-KW"/>
</dbReference>
<dbReference type="Gene3D" id="3.40.50.720">
    <property type="entry name" value="NAD(P)-binding Rossmann-like Domain"/>
    <property type="match status" value="1"/>
</dbReference>